<keyword evidence="8" id="KW-1185">Reference proteome</keyword>
<evidence type="ECO:0000259" key="6">
    <source>
        <dbReference type="Pfam" id="PF07732"/>
    </source>
</evidence>
<dbReference type="EMBL" id="JAUSYY010000001">
    <property type="protein sequence ID" value="MDQ0894929.1"/>
    <property type="molecule type" value="Genomic_DNA"/>
</dbReference>
<dbReference type="Proteomes" id="UP001239083">
    <property type="component" value="Unassembled WGS sequence"/>
</dbReference>
<feature type="region of interest" description="Disordered" evidence="4">
    <location>
        <begin position="44"/>
        <end position="63"/>
    </location>
</feature>
<feature type="domain" description="Plastocyanin-like" evidence="5">
    <location>
        <begin position="381"/>
        <end position="487"/>
    </location>
</feature>
<dbReference type="InterPro" id="IPR045087">
    <property type="entry name" value="Cu-oxidase_fam"/>
</dbReference>
<dbReference type="Pfam" id="PF07732">
    <property type="entry name" value="Cu-oxidase_3"/>
    <property type="match status" value="1"/>
</dbReference>
<dbReference type="Pfam" id="PF07731">
    <property type="entry name" value="Cu-oxidase_2"/>
    <property type="match status" value="1"/>
</dbReference>
<keyword evidence="1" id="KW-0479">Metal-binding</keyword>
<name>A0ABU0RA21_9MICO</name>
<evidence type="ECO:0000256" key="4">
    <source>
        <dbReference type="SAM" id="MobiDB-lite"/>
    </source>
</evidence>
<dbReference type="PANTHER" id="PTHR11709">
    <property type="entry name" value="MULTI-COPPER OXIDASE"/>
    <property type="match status" value="1"/>
</dbReference>
<organism evidence="7 8">
    <name type="scientific">Agromyces ramosus</name>
    <dbReference type="NCBI Taxonomy" id="33879"/>
    <lineage>
        <taxon>Bacteria</taxon>
        <taxon>Bacillati</taxon>
        <taxon>Actinomycetota</taxon>
        <taxon>Actinomycetes</taxon>
        <taxon>Micrococcales</taxon>
        <taxon>Microbacteriaceae</taxon>
        <taxon>Agromyces</taxon>
    </lineage>
</organism>
<evidence type="ECO:0000313" key="7">
    <source>
        <dbReference type="EMBL" id="MDQ0894929.1"/>
    </source>
</evidence>
<gene>
    <name evidence="7" type="ORF">QFZ26_002484</name>
</gene>
<dbReference type="SUPFAM" id="SSF49503">
    <property type="entry name" value="Cupredoxins"/>
    <property type="match status" value="3"/>
</dbReference>
<dbReference type="InterPro" id="IPR002355">
    <property type="entry name" value="Cu_oxidase_Cu_BS"/>
</dbReference>
<evidence type="ECO:0000313" key="8">
    <source>
        <dbReference type="Proteomes" id="UP001239083"/>
    </source>
</evidence>
<protein>
    <submittedName>
        <fullName evidence="7">FtsP/CotA-like multicopper oxidase with cupredoxin domain</fullName>
    </submittedName>
</protein>
<dbReference type="CDD" id="cd04202">
    <property type="entry name" value="CuRO_D2_2dMcoN_like"/>
    <property type="match status" value="1"/>
</dbReference>
<dbReference type="PANTHER" id="PTHR11709:SF394">
    <property type="entry name" value="FI03373P-RELATED"/>
    <property type="match status" value="1"/>
</dbReference>
<accession>A0ABU0RA21</accession>
<dbReference type="InterPro" id="IPR006311">
    <property type="entry name" value="TAT_signal"/>
</dbReference>
<comment type="caution">
    <text evidence="7">The sequence shown here is derived from an EMBL/GenBank/DDBJ whole genome shotgun (WGS) entry which is preliminary data.</text>
</comment>
<evidence type="ECO:0000259" key="5">
    <source>
        <dbReference type="Pfam" id="PF07731"/>
    </source>
</evidence>
<dbReference type="PROSITE" id="PS51318">
    <property type="entry name" value="TAT"/>
    <property type="match status" value="1"/>
</dbReference>
<feature type="domain" description="Plastocyanin-like" evidence="6">
    <location>
        <begin position="102"/>
        <end position="215"/>
    </location>
</feature>
<dbReference type="InterPro" id="IPR008972">
    <property type="entry name" value="Cupredoxin"/>
</dbReference>
<dbReference type="RefSeq" id="WP_307042573.1">
    <property type="nucleotide sequence ID" value="NZ_JAUSYY010000001.1"/>
</dbReference>
<dbReference type="InterPro" id="IPR011706">
    <property type="entry name" value="Cu-oxidase_C"/>
</dbReference>
<proteinExistence type="predicted"/>
<sequence>MPSRRELVRRAVVGVAVVTALGAGALAWSSTLLGEYSVMTMGDGHSGGGHDGHSGHAQRGVGAGGGAAASDVFGAAGEVSVTALTADPDRTADVHVELVARQETIDVPGGRSVEGYTVNGSSPGPELRARQGDLVEVRFVNESVSAGATLHWHGIDVPNAADGVAGITQDAVPVGGHAVYRFEATDAGTYWYHSHQVSHDQVVRGLLGAIVVDPASSDAAANLDVTALLHVYGGQHTLNGRVSDERVEAPPGATVRVRVINTDQGTAAVWSESPFRVVATDGRDVNGPTDIDGKRLLIPAGGRADVSVRSPQHGSVGLHVGGARRILVGDPAASVRPGPQPSETLDLLAYGTPAPLGLDPTAPDRTYDYVIARRFGIIDGRPGNFWTINGRMFPDVPMFHVREGEIVVMRIANESGEVHPMHLHGHHFVVLSRDGEAASGSPWWVDSLDVHPGESYEIAFVADNPGIWSDHCHTLPHAVDGLIAHVMYEGVSTPFTINGAAGNQPE</sequence>
<evidence type="ECO:0000256" key="3">
    <source>
        <dbReference type="ARBA" id="ARBA00023008"/>
    </source>
</evidence>
<dbReference type="Gene3D" id="2.60.40.420">
    <property type="entry name" value="Cupredoxins - blue copper proteins"/>
    <property type="match status" value="3"/>
</dbReference>
<keyword evidence="3" id="KW-0186">Copper</keyword>
<dbReference type="PROSITE" id="PS00080">
    <property type="entry name" value="MULTICOPPER_OXIDASE2"/>
    <property type="match status" value="1"/>
</dbReference>
<keyword evidence="2" id="KW-0560">Oxidoreductase</keyword>
<reference evidence="7 8" key="1">
    <citation type="submission" date="2023-07" db="EMBL/GenBank/DDBJ databases">
        <title>Comparative genomics of wheat-associated soil bacteria to identify genetic determinants of phenazine resistance.</title>
        <authorList>
            <person name="Mouncey N."/>
        </authorList>
    </citation>
    <scope>NUCLEOTIDE SEQUENCE [LARGE SCALE GENOMIC DNA]</scope>
    <source>
        <strain evidence="7 8">V3I3</strain>
    </source>
</reference>
<evidence type="ECO:0000256" key="2">
    <source>
        <dbReference type="ARBA" id="ARBA00023002"/>
    </source>
</evidence>
<dbReference type="InterPro" id="IPR011707">
    <property type="entry name" value="Cu-oxidase-like_N"/>
</dbReference>
<evidence type="ECO:0000256" key="1">
    <source>
        <dbReference type="ARBA" id="ARBA00022723"/>
    </source>
</evidence>